<dbReference type="EMBL" id="JAHHIF010000015">
    <property type="protein sequence ID" value="MBW4545385.1"/>
    <property type="molecule type" value="Genomic_DNA"/>
</dbReference>
<dbReference type="GO" id="GO:0016036">
    <property type="term" value="P:cellular response to phosphate starvation"/>
    <property type="evidence" value="ECO:0007669"/>
    <property type="project" value="TreeGrafter"/>
</dbReference>
<keyword evidence="3" id="KW-0597">Phosphoprotein</keyword>
<reference evidence="10" key="1">
    <citation type="submission" date="2021-05" db="EMBL/GenBank/DDBJ databases">
        <authorList>
            <person name="Pietrasiak N."/>
            <person name="Ward R."/>
            <person name="Stajich J.E."/>
            <person name="Kurbessoian T."/>
        </authorList>
    </citation>
    <scope>NUCLEOTIDE SEQUENCE</scope>
    <source>
        <strain evidence="10">CPER-KK1</strain>
    </source>
</reference>
<comment type="caution">
    <text evidence="10">The sequence shown here is derived from an EMBL/GenBank/DDBJ whole genome shotgun (WGS) entry which is preliminary data.</text>
</comment>
<evidence type="ECO:0000313" key="11">
    <source>
        <dbReference type="Proteomes" id="UP000753908"/>
    </source>
</evidence>
<accession>A0A951U9Y4</accession>
<keyword evidence="4" id="KW-0808">Transferase</keyword>
<evidence type="ECO:0000313" key="10">
    <source>
        <dbReference type="EMBL" id="MBW4545385.1"/>
    </source>
</evidence>
<dbReference type="GO" id="GO:0000155">
    <property type="term" value="F:phosphorelay sensor kinase activity"/>
    <property type="evidence" value="ECO:0007669"/>
    <property type="project" value="InterPro"/>
</dbReference>
<organism evidence="10 11">
    <name type="scientific">Symplocastrum torsivum CPER-KK1</name>
    <dbReference type="NCBI Taxonomy" id="450513"/>
    <lineage>
        <taxon>Bacteria</taxon>
        <taxon>Bacillati</taxon>
        <taxon>Cyanobacteriota</taxon>
        <taxon>Cyanophyceae</taxon>
        <taxon>Oscillatoriophycideae</taxon>
        <taxon>Oscillatoriales</taxon>
        <taxon>Microcoleaceae</taxon>
        <taxon>Symplocastrum</taxon>
    </lineage>
</organism>
<dbReference type="InterPro" id="IPR003661">
    <property type="entry name" value="HisK_dim/P_dom"/>
</dbReference>
<dbReference type="InterPro" id="IPR036097">
    <property type="entry name" value="HisK_dim/P_sf"/>
</dbReference>
<evidence type="ECO:0000256" key="5">
    <source>
        <dbReference type="ARBA" id="ARBA00022777"/>
    </source>
</evidence>
<feature type="region of interest" description="Disordered" evidence="8">
    <location>
        <begin position="385"/>
        <end position="404"/>
    </location>
</feature>
<dbReference type="PANTHER" id="PTHR45453:SF1">
    <property type="entry name" value="PHOSPHATE REGULON SENSOR PROTEIN PHOR"/>
    <property type="match status" value="1"/>
</dbReference>
<dbReference type="EC" id="2.7.13.3" evidence="2"/>
<name>A0A951U9Y4_9CYAN</name>
<evidence type="ECO:0000256" key="4">
    <source>
        <dbReference type="ARBA" id="ARBA00022679"/>
    </source>
</evidence>
<dbReference type="SMART" id="SM00388">
    <property type="entry name" value="HisKA"/>
    <property type="match status" value="1"/>
</dbReference>
<dbReference type="InterPro" id="IPR004358">
    <property type="entry name" value="Sig_transdc_His_kin-like_C"/>
</dbReference>
<dbReference type="CDD" id="cd00082">
    <property type="entry name" value="HisKA"/>
    <property type="match status" value="1"/>
</dbReference>
<proteinExistence type="predicted"/>
<dbReference type="PANTHER" id="PTHR45453">
    <property type="entry name" value="PHOSPHATE REGULON SENSOR PROTEIN PHOR"/>
    <property type="match status" value="1"/>
</dbReference>
<evidence type="ECO:0000256" key="3">
    <source>
        <dbReference type="ARBA" id="ARBA00022553"/>
    </source>
</evidence>
<dbReference type="Proteomes" id="UP000753908">
    <property type="component" value="Unassembled WGS sequence"/>
</dbReference>
<protein>
    <recommendedName>
        <fullName evidence="2">histidine kinase</fullName>
        <ecNumber evidence="2">2.7.13.3</ecNumber>
    </recommendedName>
</protein>
<comment type="catalytic activity">
    <reaction evidence="1">
        <text>ATP + protein L-histidine = ADP + protein N-phospho-L-histidine.</text>
        <dbReference type="EC" id="2.7.13.3"/>
    </reaction>
</comment>
<feature type="domain" description="Histidine kinase" evidence="9">
    <location>
        <begin position="197"/>
        <end position="445"/>
    </location>
</feature>
<dbReference type="InterPro" id="IPR036890">
    <property type="entry name" value="HATPase_C_sf"/>
</dbReference>
<dbReference type="GO" id="GO:0004721">
    <property type="term" value="F:phosphoprotein phosphatase activity"/>
    <property type="evidence" value="ECO:0007669"/>
    <property type="project" value="TreeGrafter"/>
</dbReference>
<dbReference type="SUPFAM" id="SSF55874">
    <property type="entry name" value="ATPase domain of HSP90 chaperone/DNA topoisomerase II/histidine kinase"/>
    <property type="match status" value="1"/>
</dbReference>
<dbReference type="Pfam" id="PF02518">
    <property type="entry name" value="HATPase_c"/>
    <property type="match status" value="1"/>
</dbReference>
<dbReference type="SMART" id="SM00387">
    <property type="entry name" value="HATPase_c"/>
    <property type="match status" value="1"/>
</dbReference>
<dbReference type="InterPro" id="IPR003594">
    <property type="entry name" value="HATPase_dom"/>
</dbReference>
<evidence type="ECO:0000256" key="7">
    <source>
        <dbReference type="SAM" id="Coils"/>
    </source>
</evidence>
<evidence type="ECO:0000256" key="2">
    <source>
        <dbReference type="ARBA" id="ARBA00012438"/>
    </source>
</evidence>
<dbReference type="AlphaFoldDB" id="A0A951U9Y4"/>
<evidence type="ECO:0000256" key="8">
    <source>
        <dbReference type="SAM" id="MobiDB-lite"/>
    </source>
</evidence>
<reference evidence="10" key="2">
    <citation type="journal article" date="2022" name="Microbiol. Resour. Announc.">
        <title>Metagenome Sequencing to Explore Phylogenomics of Terrestrial Cyanobacteria.</title>
        <authorList>
            <person name="Ward R.D."/>
            <person name="Stajich J.E."/>
            <person name="Johansen J.R."/>
            <person name="Huntemann M."/>
            <person name="Clum A."/>
            <person name="Foster B."/>
            <person name="Foster B."/>
            <person name="Roux S."/>
            <person name="Palaniappan K."/>
            <person name="Varghese N."/>
            <person name="Mukherjee S."/>
            <person name="Reddy T.B.K."/>
            <person name="Daum C."/>
            <person name="Copeland A."/>
            <person name="Chen I.A."/>
            <person name="Ivanova N.N."/>
            <person name="Kyrpides N.C."/>
            <person name="Shapiro N."/>
            <person name="Eloe-Fadrosh E.A."/>
            <person name="Pietrasiak N."/>
        </authorList>
    </citation>
    <scope>NUCLEOTIDE SEQUENCE</scope>
    <source>
        <strain evidence="10">CPER-KK1</strain>
    </source>
</reference>
<evidence type="ECO:0000259" key="9">
    <source>
        <dbReference type="PROSITE" id="PS50109"/>
    </source>
</evidence>
<keyword evidence="5 10" id="KW-0418">Kinase</keyword>
<dbReference type="Gene3D" id="3.30.565.10">
    <property type="entry name" value="Histidine kinase-like ATPase, C-terminal domain"/>
    <property type="match status" value="1"/>
</dbReference>
<dbReference type="CDD" id="cd00075">
    <property type="entry name" value="HATPase"/>
    <property type="match status" value="1"/>
</dbReference>
<dbReference type="PRINTS" id="PR00344">
    <property type="entry name" value="BCTRLSENSOR"/>
</dbReference>
<feature type="coiled-coil region" evidence="7">
    <location>
        <begin position="47"/>
        <end position="76"/>
    </location>
</feature>
<feature type="compositionally biased region" description="Basic and acidic residues" evidence="8">
    <location>
        <begin position="385"/>
        <end position="401"/>
    </location>
</feature>
<keyword evidence="6" id="KW-0902">Two-component regulatory system</keyword>
<sequence length="448" mass="51011">MTLLAFLLGLALGIGVWFWQKRRLQRQLGQMLGTLQRDATSPALPVVSRLRREIAIANQQREMLEAELQIKQWLLQIAPLGYLQVDEENQLVWCNEQARQLLQIDRWEPGQLRLLLELVRSYELDQLIEKTRHQQQPNIREWVFHPSCLDGSAMGDVQALTLRASSWPLPEGEIGVFLENRQPLVELSQSRNQWFSDLAHELRTPLTSIRLVAEALQGRLEPPASRWVEKLLHETNRLINLVQDWLELSNLEKNPSKSLSYQPVELRALIHSAWQTFELLAQTHQLTLTYKGLDTIWIRADQARLTQVFLNLFDNAIKHSHPQQAIQVEVTRLAEDINTLTTSNLATPTLDDRSSFIQIDIIDSGTGFSETDMPHVFERLYRGDASRHKEQATSEHPERSSVTKGSGLGLAIVQQIIQAHGGSIKATNHPKTGGAWLQIKLPQGKASL</sequence>
<dbReference type="GO" id="GO:0005886">
    <property type="term" value="C:plasma membrane"/>
    <property type="evidence" value="ECO:0007669"/>
    <property type="project" value="TreeGrafter"/>
</dbReference>
<evidence type="ECO:0000256" key="1">
    <source>
        <dbReference type="ARBA" id="ARBA00000085"/>
    </source>
</evidence>
<gene>
    <name evidence="10" type="ORF">KME25_13195</name>
</gene>
<dbReference type="PROSITE" id="PS50109">
    <property type="entry name" value="HIS_KIN"/>
    <property type="match status" value="1"/>
</dbReference>
<dbReference type="InterPro" id="IPR050351">
    <property type="entry name" value="BphY/WalK/GraS-like"/>
</dbReference>
<keyword evidence="7" id="KW-0175">Coiled coil</keyword>
<dbReference type="SUPFAM" id="SSF47384">
    <property type="entry name" value="Homodimeric domain of signal transducing histidine kinase"/>
    <property type="match status" value="1"/>
</dbReference>
<evidence type="ECO:0000256" key="6">
    <source>
        <dbReference type="ARBA" id="ARBA00023012"/>
    </source>
</evidence>
<dbReference type="Gene3D" id="1.10.287.130">
    <property type="match status" value="1"/>
</dbReference>
<dbReference type="Pfam" id="PF00512">
    <property type="entry name" value="HisKA"/>
    <property type="match status" value="1"/>
</dbReference>
<dbReference type="InterPro" id="IPR005467">
    <property type="entry name" value="His_kinase_dom"/>
</dbReference>